<protein>
    <submittedName>
        <fullName evidence="1">Uncharacterized protein</fullName>
    </submittedName>
</protein>
<proteinExistence type="predicted"/>
<organism evidence="1 2">
    <name type="scientific">Vigna angularis var. angularis</name>
    <dbReference type="NCBI Taxonomy" id="157739"/>
    <lineage>
        <taxon>Eukaryota</taxon>
        <taxon>Viridiplantae</taxon>
        <taxon>Streptophyta</taxon>
        <taxon>Embryophyta</taxon>
        <taxon>Tracheophyta</taxon>
        <taxon>Spermatophyta</taxon>
        <taxon>Magnoliopsida</taxon>
        <taxon>eudicotyledons</taxon>
        <taxon>Gunneridae</taxon>
        <taxon>Pentapetalae</taxon>
        <taxon>rosids</taxon>
        <taxon>fabids</taxon>
        <taxon>Fabales</taxon>
        <taxon>Fabaceae</taxon>
        <taxon>Papilionoideae</taxon>
        <taxon>50 kb inversion clade</taxon>
        <taxon>NPAAA clade</taxon>
        <taxon>indigoferoid/millettioid clade</taxon>
        <taxon>Phaseoleae</taxon>
        <taxon>Vigna</taxon>
    </lineage>
</organism>
<dbReference type="AlphaFoldDB" id="A0A0S3SXG2"/>
<name>A0A0S3SXG2_PHAAN</name>
<evidence type="ECO:0000313" key="2">
    <source>
        <dbReference type="Proteomes" id="UP000291084"/>
    </source>
</evidence>
<dbReference type="EMBL" id="AP015042">
    <property type="protein sequence ID" value="BAT97550.1"/>
    <property type="molecule type" value="Genomic_DNA"/>
</dbReference>
<keyword evidence="2" id="KW-1185">Reference proteome</keyword>
<evidence type="ECO:0000313" key="1">
    <source>
        <dbReference type="EMBL" id="BAT97550.1"/>
    </source>
</evidence>
<gene>
    <name evidence="1" type="primary">Vigan.09G102000</name>
    <name evidence="1" type="ORF">VIGAN_09102000</name>
</gene>
<accession>A0A0S3SXG2</accession>
<reference evidence="1 2" key="1">
    <citation type="journal article" date="2015" name="Sci. Rep.">
        <title>The power of single molecule real-time sequencing technology in the de novo assembly of a eukaryotic genome.</title>
        <authorList>
            <person name="Sakai H."/>
            <person name="Naito K."/>
            <person name="Ogiso-Tanaka E."/>
            <person name="Takahashi Y."/>
            <person name="Iseki K."/>
            <person name="Muto C."/>
            <person name="Satou K."/>
            <person name="Teruya K."/>
            <person name="Shiroma A."/>
            <person name="Shimoji M."/>
            <person name="Hirano T."/>
            <person name="Itoh T."/>
            <person name="Kaga A."/>
            <person name="Tomooka N."/>
        </authorList>
    </citation>
    <scope>NUCLEOTIDE SEQUENCE [LARGE SCALE GENOMIC DNA]</scope>
    <source>
        <strain evidence="2">cv. Shumari</strain>
    </source>
</reference>
<sequence>MNHACFTILYQHLQLKPRVATIDNCIIFFKRPNDNIYTRAIIKNRELPLCWTSTSLQKKSQCYSHAPIRSPHVLSRVAFPKIAK</sequence>
<dbReference type="Proteomes" id="UP000291084">
    <property type="component" value="Chromosome 9"/>
</dbReference>